<dbReference type="SUPFAM" id="SSF51735">
    <property type="entry name" value="NAD(P)-binding Rossmann-fold domains"/>
    <property type="match status" value="1"/>
</dbReference>
<gene>
    <name evidence="3" type="ORF">SAMN04515671_3109</name>
</gene>
<dbReference type="GO" id="GO:0016491">
    <property type="term" value="F:oxidoreductase activity"/>
    <property type="evidence" value="ECO:0007669"/>
    <property type="project" value="UniProtKB-KW"/>
</dbReference>
<dbReference type="PRINTS" id="PR00081">
    <property type="entry name" value="GDHRDH"/>
</dbReference>
<evidence type="ECO:0000256" key="2">
    <source>
        <dbReference type="ARBA" id="ARBA00023002"/>
    </source>
</evidence>
<comment type="similarity">
    <text evidence="1">Belongs to the short-chain dehydrogenases/reductases (SDR) family.</text>
</comment>
<evidence type="ECO:0000313" key="4">
    <source>
        <dbReference type="Proteomes" id="UP000198741"/>
    </source>
</evidence>
<dbReference type="PANTHER" id="PTHR43943">
    <property type="entry name" value="DEHYDROGENASE/REDUCTASE (SDR FAMILY) MEMBER 4"/>
    <property type="match status" value="1"/>
</dbReference>
<dbReference type="Gene3D" id="3.40.50.720">
    <property type="entry name" value="NAD(P)-binding Rossmann-like Domain"/>
    <property type="match status" value="1"/>
</dbReference>
<dbReference type="Pfam" id="PF13561">
    <property type="entry name" value="adh_short_C2"/>
    <property type="match status" value="1"/>
</dbReference>
<dbReference type="Proteomes" id="UP000198741">
    <property type="component" value="Chromosome I"/>
</dbReference>
<dbReference type="InterPro" id="IPR002347">
    <property type="entry name" value="SDR_fam"/>
</dbReference>
<dbReference type="NCBIfam" id="NF005559">
    <property type="entry name" value="PRK07231.1"/>
    <property type="match status" value="1"/>
</dbReference>
<dbReference type="AlphaFoldDB" id="A0A1H0QID2"/>
<dbReference type="PRINTS" id="PR00080">
    <property type="entry name" value="SDRFAMILY"/>
</dbReference>
<accession>A0A1H0QID2</accession>
<dbReference type="FunFam" id="3.40.50.720:FF:000084">
    <property type="entry name" value="Short-chain dehydrogenase reductase"/>
    <property type="match status" value="1"/>
</dbReference>
<dbReference type="InterPro" id="IPR036291">
    <property type="entry name" value="NAD(P)-bd_dom_sf"/>
</dbReference>
<reference evidence="3 4" key="1">
    <citation type="submission" date="2016-10" db="EMBL/GenBank/DDBJ databases">
        <authorList>
            <person name="de Groot N.N."/>
        </authorList>
    </citation>
    <scope>NUCLEOTIDE SEQUENCE [LARGE SCALE GENOMIC DNA]</scope>
    <source>
        <strain evidence="4">P4-7,KCTC 19426,CECT 7604</strain>
    </source>
</reference>
<dbReference type="CDD" id="cd05233">
    <property type="entry name" value="SDR_c"/>
    <property type="match status" value="1"/>
</dbReference>
<dbReference type="InterPro" id="IPR020904">
    <property type="entry name" value="Sc_DH/Rdtase_CS"/>
</dbReference>
<dbReference type="RefSeq" id="WP_231988131.1">
    <property type="nucleotide sequence ID" value="NZ_LT629710.1"/>
</dbReference>
<dbReference type="PROSITE" id="PS00061">
    <property type="entry name" value="ADH_SHORT"/>
    <property type="match status" value="1"/>
</dbReference>
<protein>
    <submittedName>
        <fullName evidence="3">NAD(P)-dependent dehydrogenase, short-chain alcohol dehydrogenase family</fullName>
    </submittedName>
</protein>
<sequence>MPQDVVPPDPAAVPRRLAGRVAVITGASRGIGLAVARRLVAEGARVAITARGADALEEAVAQLGGPEVAVGFAGKADDPEHQQATLRGVAAAFGPVDILINNAGINPAYGPLVDVPLAAARKIMEVNVIGTLAWVQAVCAAGMGERGGAIVNLASVAGVKPAPGIGFYGVSKAAVIHLTAGLAVELGPRIRVNAVAPAVVKTKFAEALYVGREAQVSSQYPLGRLGVPDDVAGAVSFLVSDDASWMTGQTIVLDGGVTLIGGVG</sequence>
<organism evidence="3 4">
    <name type="scientific">Nakamurella panacisegetis</name>
    <dbReference type="NCBI Taxonomy" id="1090615"/>
    <lineage>
        <taxon>Bacteria</taxon>
        <taxon>Bacillati</taxon>
        <taxon>Actinomycetota</taxon>
        <taxon>Actinomycetes</taxon>
        <taxon>Nakamurellales</taxon>
        <taxon>Nakamurellaceae</taxon>
        <taxon>Nakamurella</taxon>
    </lineage>
</organism>
<dbReference type="PANTHER" id="PTHR43943:SF2">
    <property type="entry name" value="DEHYDROGENASE_REDUCTASE 4"/>
    <property type="match status" value="1"/>
</dbReference>
<keyword evidence="2" id="KW-0560">Oxidoreductase</keyword>
<dbReference type="STRING" id="1090615.SAMN04515671_3109"/>
<proteinExistence type="inferred from homology"/>
<keyword evidence="4" id="KW-1185">Reference proteome</keyword>
<dbReference type="EMBL" id="LT629710">
    <property type="protein sequence ID" value="SDP17141.1"/>
    <property type="molecule type" value="Genomic_DNA"/>
</dbReference>
<evidence type="ECO:0000313" key="3">
    <source>
        <dbReference type="EMBL" id="SDP17141.1"/>
    </source>
</evidence>
<evidence type="ECO:0000256" key="1">
    <source>
        <dbReference type="ARBA" id="ARBA00006484"/>
    </source>
</evidence>
<name>A0A1H0QID2_9ACTN</name>